<evidence type="ECO:0000313" key="3">
    <source>
        <dbReference type="Proteomes" id="UP000640052"/>
    </source>
</evidence>
<accession>A0A919QGU5</accession>
<dbReference type="AlphaFoldDB" id="A0A919QGU5"/>
<dbReference type="GO" id="GO:0006355">
    <property type="term" value="P:regulation of DNA-templated transcription"/>
    <property type="evidence" value="ECO:0007669"/>
    <property type="project" value="InterPro"/>
</dbReference>
<protein>
    <submittedName>
        <fullName evidence="2">Antitoxin MazE9</fullName>
    </submittedName>
</protein>
<organism evidence="2 3">
    <name type="scientific">Acrocarpospora phusangensis</name>
    <dbReference type="NCBI Taxonomy" id="1070424"/>
    <lineage>
        <taxon>Bacteria</taxon>
        <taxon>Bacillati</taxon>
        <taxon>Actinomycetota</taxon>
        <taxon>Actinomycetes</taxon>
        <taxon>Streptosporangiales</taxon>
        <taxon>Streptosporangiaceae</taxon>
        <taxon>Acrocarpospora</taxon>
    </lineage>
</organism>
<name>A0A919QGU5_9ACTN</name>
<dbReference type="InterPro" id="IPR010985">
    <property type="entry name" value="Ribbon_hlx_hlx"/>
</dbReference>
<dbReference type="Pfam" id="PF01402">
    <property type="entry name" value="RHH_1"/>
    <property type="match status" value="1"/>
</dbReference>
<keyword evidence="3" id="KW-1185">Reference proteome</keyword>
<comment type="caution">
    <text evidence="2">The sequence shown here is derived from an EMBL/GenBank/DDBJ whole genome shotgun (WGS) entry which is preliminary data.</text>
</comment>
<feature type="domain" description="Ribbon-helix-helix protein CopG" evidence="1">
    <location>
        <begin position="2"/>
        <end position="38"/>
    </location>
</feature>
<dbReference type="SUPFAM" id="SSF47598">
    <property type="entry name" value="Ribbon-helix-helix"/>
    <property type="match status" value="1"/>
</dbReference>
<dbReference type="RefSeq" id="WP_204042905.1">
    <property type="nucleotide sequence ID" value="NZ_BOOA01000037.1"/>
</dbReference>
<evidence type="ECO:0000259" key="1">
    <source>
        <dbReference type="Pfam" id="PF01402"/>
    </source>
</evidence>
<dbReference type="EMBL" id="BOOA01000037">
    <property type="protein sequence ID" value="GIH26215.1"/>
    <property type="molecule type" value="Genomic_DNA"/>
</dbReference>
<sequence>MKLSVSLPDEDVAFIDEYVARHRSPSRSAAIHDALNLLREVHLEDAYTAAFEEWDSGEDASLWDGTAGDGLGDAER</sequence>
<reference evidence="2" key="1">
    <citation type="submission" date="2021-01" db="EMBL/GenBank/DDBJ databases">
        <title>Whole genome shotgun sequence of Acrocarpospora phusangensis NBRC 108782.</title>
        <authorList>
            <person name="Komaki H."/>
            <person name="Tamura T."/>
        </authorList>
    </citation>
    <scope>NUCLEOTIDE SEQUENCE</scope>
    <source>
        <strain evidence="2">NBRC 108782</strain>
    </source>
</reference>
<dbReference type="CDD" id="cd22231">
    <property type="entry name" value="RHH_NikR_HicB-like"/>
    <property type="match status" value="1"/>
</dbReference>
<gene>
    <name evidence="2" type="primary">mazE9</name>
    <name evidence="2" type="ORF">Aph01nite_45250</name>
</gene>
<dbReference type="Gene3D" id="1.10.1220.10">
    <property type="entry name" value="Met repressor-like"/>
    <property type="match status" value="1"/>
</dbReference>
<dbReference type="Proteomes" id="UP000640052">
    <property type="component" value="Unassembled WGS sequence"/>
</dbReference>
<proteinExistence type="predicted"/>
<evidence type="ECO:0000313" key="2">
    <source>
        <dbReference type="EMBL" id="GIH26215.1"/>
    </source>
</evidence>
<dbReference type="InterPro" id="IPR002145">
    <property type="entry name" value="CopG"/>
</dbReference>
<dbReference type="InterPro" id="IPR013321">
    <property type="entry name" value="Arc_rbn_hlx_hlx"/>
</dbReference>